<dbReference type="CDD" id="cd01021">
    <property type="entry name" value="GEWL"/>
    <property type="match status" value="1"/>
</dbReference>
<dbReference type="AlphaFoldDB" id="A0A8J4U5G1"/>
<dbReference type="GO" id="GO:0050830">
    <property type="term" value="P:defense response to Gram-positive bacterium"/>
    <property type="evidence" value="ECO:0007669"/>
    <property type="project" value="TreeGrafter"/>
</dbReference>
<reference evidence="4" key="1">
    <citation type="submission" date="2020-07" db="EMBL/GenBank/DDBJ databases">
        <title>Clarias magur genome sequencing, assembly and annotation.</title>
        <authorList>
            <person name="Kushwaha B."/>
            <person name="Kumar R."/>
            <person name="Das P."/>
            <person name="Joshi C.G."/>
            <person name="Kumar D."/>
            <person name="Nagpure N.S."/>
            <person name="Pandey M."/>
            <person name="Agarwal S."/>
            <person name="Srivastava S."/>
            <person name="Singh M."/>
            <person name="Sahoo L."/>
            <person name="Jayasankar P."/>
            <person name="Meher P.K."/>
            <person name="Koringa P.G."/>
            <person name="Iquebal M.A."/>
            <person name="Das S.P."/>
            <person name="Bit A."/>
            <person name="Patnaik S."/>
            <person name="Patel N."/>
            <person name="Shah T.M."/>
            <person name="Hinsu A."/>
            <person name="Jena J.K."/>
        </authorList>
    </citation>
    <scope>NUCLEOTIDE SEQUENCE</scope>
    <source>
        <strain evidence="4">CIFAMagur01</strain>
        <tissue evidence="4">Testis</tissue>
    </source>
</reference>
<dbReference type="InterPro" id="IPR023346">
    <property type="entry name" value="Lysozyme-like_dom_sf"/>
</dbReference>
<proteinExistence type="inferred from homology"/>
<keyword evidence="2" id="KW-0326">Glycosidase</keyword>
<dbReference type="Proteomes" id="UP000727407">
    <property type="component" value="Unassembled WGS sequence"/>
</dbReference>
<comment type="similarity">
    <text evidence="1">Belongs to the glycosyl hydrolase 23 family.</text>
</comment>
<keyword evidence="3" id="KW-0175">Coiled coil</keyword>
<dbReference type="GO" id="GO:0003796">
    <property type="term" value="F:lysozyme activity"/>
    <property type="evidence" value="ECO:0007669"/>
    <property type="project" value="InterPro"/>
</dbReference>
<dbReference type="SUPFAM" id="SSF53955">
    <property type="entry name" value="Lysozyme-like"/>
    <property type="match status" value="1"/>
</dbReference>
<dbReference type="InterPro" id="IPR002152">
    <property type="entry name" value="Glyco_hydro_23"/>
</dbReference>
<evidence type="ECO:0000256" key="3">
    <source>
        <dbReference type="SAM" id="Coils"/>
    </source>
</evidence>
<dbReference type="PANTHER" id="PTHR31698">
    <property type="entry name" value="LYSOZYME G FAMILY MEMBER"/>
    <property type="match status" value="1"/>
</dbReference>
<organism evidence="4 5">
    <name type="scientific">Clarias magur</name>
    <name type="common">Asian catfish</name>
    <name type="synonym">Macropteronotus magur</name>
    <dbReference type="NCBI Taxonomy" id="1594786"/>
    <lineage>
        <taxon>Eukaryota</taxon>
        <taxon>Metazoa</taxon>
        <taxon>Chordata</taxon>
        <taxon>Craniata</taxon>
        <taxon>Vertebrata</taxon>
        <taxon>Euteleostomi</taxon>
        <taxon>Actinopterygii</taxon>
        <taxon>Neopterygii</taxon>
        <taxon>Teleostei</taxon>
        <taxon>Ostariophysi</taxon>
        <taxon>Siluriformes</taxon>
        <taxon>Clariidae</taxon>
        <taxon>Clarias</taxon>
    </lineage>
</organism>
<accession>A0A8J4U5G1</accession>
<evidence type="ECO:0000313" key="4">
    <source>
        <dbReference type="EMBL" id="KAF5904969.1"/>
    </source>
</evidence>
<evidence type="ECO:0000256" key="1">
    <source>
        <dbReference type="ARBA" id="ARBA00008902"/>
    </source>
</evidence>
<keyword evidence="2" id="KW-0378">Hydrolase</keyword>
<feature type="coiled-coil region" evidence="3">
    <location>
        <begin position="215"/>
        <end position="277"/>
    </location>
</feature>
<dbReference type="GO" id="GO:0009253">
    <property type="term" value="P:peptidoglycan catabolic process"/>
    <property type="evidence" value="ECO:0007669"/>
    <property type="project" value="InterPro"/>
</dbReference>
<feature type="non-terminal residue" evidence="4">
    <location>
        <position position="346"/>
    </location>
</feature>
<gene>
    <name evidence="4" type="primary">lyg</name>
    <name evidence="4" type="ORF">DAT39_005340</name>
</gene>
<keyword evidence="5" id="KW-1185">Reference proteome</keyword>
<dbReference type="EMBL" id="QNUK01000050">
    <property type="protein sequence ID" value="KAF5904969.1"/>
    <property type="molecule type" value="Genomic_DNA"/>
</dbReference>
<protein>
    <submittedName>
        <fullName evidence="4">Lysozyme g-like isoform X1</fullName>
    </submittedName>
</protein>
<dbReference type="GO" id="GO:0005576">
    <property type="term" value="C:extracellular region"/>
    <property type="evidence" value="ECO:0007669"/>
    <property type="project" value="TreeGrafter"/>
</dbReference>
<dbReference type="Gene3D" id="1.10.530.10">
    <property type="match status" value="1"/>
</dbReference>
<evidence type="ECO:0000313" key="5">
    <source>
        <dbReference type="Proteomes" id="UP000727407"/>
    </source>
</evidence>
<dbReference type="PANTHER" id="PTHR31698:SF10">
    <property type="entry name" value="LYSOZYME G"/>
    <property type="match status" value="1"/>
</dbReference>
<feature type="coiled-coil region" evidence="3">
    <location>
        <begin position="315"/>
        <end position="342"/>
    </location>
</feature>
<sequence length="346" mass="40313">MAAYDLERMDMYKPIIMNVAKTKKLDPAVIAGIISRETRAGTRASGLIDGWGDEGNAFGLMQVDQRYHKPTGEWDSEEHIHQATDILIRFIKKIQDKFPDWSAEDHFKGGIAAYNAGPGNVCCHEGMDCQTTGSDYANDVVARAQFFQCPVENIFPGLPHSSDKNEEGALADERDYRIHVNTSKDYVIKLENRVMALENLLCEIRMKCDHEHWGYDPLKEKYEDVLTQKEELQLELEQKRQTHSTLNEKYDHMIKQKEDLQRQCEQGRQAHNILKEAYEDVIKQNEALRQGSELIFQTERANNLEKILYSVIRESERKSEELEQEQRAYKIFKEKYEEEQYEDLLK</sequence>
<comment type="caution">
    <text evidence="4">The sequence shown here is derived from an EMBL/GenBank/DDBJ whole genome shotgun (WGS) entry which is preliminary data.</text>
</comment>
<dbReference type="PRINTS" id="PR00749">
    <property type="entry name" value="LYSOZYMEG"/>
</dbReference>
<dbReference type="OrthoDB" id="10021790at2759"/>
<evidence type="ECO:0000256" key="2">
    <source>
        <dbReference type="ARBA" id="ARBA00023295"/>
    </source>
</evidence>
<name>A0A8J4U5G1_CLAMG</name>